<dbReference type="GO" id="GO:0006526">
    <property type="term" value="P:L-arginine biosynthetic process"/>
    <property type="evidence" value="ECO:0007669"/>
    <property type="project" value="InterPro"/>
</dbReference>
<dbReference type="Pfam" id="PF01960">
    <property type="entry name" value="ArgJ"/>
    <property type="match status" value="1"/>
</dbReference>
<name>E7CA69_9PROT</name>
<sequence>MLVKTAIAGEDPNWGRVAMAIGNSDAKINEQKLSISFGPYKIYHKGSLYKSYDEEKVMEYMKGTSIEIEVDIGQGIKKFKSYTMDLTKKYIEINANYRT</sequence>
<comment type="similarity">
    <text evidence="1">Belongs to the ArgJ family.</text>
</comment>
<keyword evidence="6" id="KW-0032">Aminotransferase</keyword>
<comment type="subunit">
    <text evidence="2">Heterotetramer of two alpha and two beta chains.</text>
</comment>
<evidence type="ECO:0000256" key="4">
    <source>
        <dbReference type="ARBA" id="ARBA00022813"/>
    </source>
</evidence>
<dbReference type="Gene3D" id="3.10.20.340">
    <property type="entry name" value="ArgJ beta chain, C-terminal domain"/>
    <property type="match status" value="1"/>
</dbReference>
<dbReference type="GO" id="GO:0004358">
    <property type="term" value="F:L-glutamate N-acetyltransferase activity, acting on acetyl-L-ornithine as donor"/>
    <property type="evidence" value="ECO:0007669"/>
    <property type="project" value="InterPro"/>
</dbReference>
<dbReference type="PANTHER" id="PTHR23100">
    <property type="entry name" value="ARGININE BIOSYNTHESIS BIFUNCTIONAL PROTEIN ARGJ"/>
    <property type="match status" value="1"/>
</dbReference>
<dbReference type="PANTHER" id="PTHR23100:SF0">
    <property type="entry name" value="ARGININE BIOSYNTHESIS BIFUNCTIONAL PROTEIN ARGJ, MITOCHONDRIAL"/>
    <property type="match status" value="1"/>
</dbReference>
<dbReference type="InterPro" id="IPR042195">
    <property type="entry name" value="ArgJ_beta_C"/>
</dbReference>
<evidence type="ECO:0000256" key="5">
    <source>
        <dbReference type="ARBA" id="ARBA00023315"/>
    </source>
</evidence>
<keyword evidence="4" id="KW-0068">Autocatalytic cleavage</keyword>
<dbReference type="EMBL" id="GU574705">
    <property type="protein sequence ID" value="ADH43053.1"/>
    <property type="molecule type" value="Genomic_DNA"/>
</dbReference>
<accession>E7CA69</accession>
<protein>
    <submittedName>
        <fullName evidence="6">N-acetylglutamate synthase (N-acetylornithine aminotransferase)</fullName>
    </submittedName>
</protein>
<dbReference type="GO" id="GO:0008483">
    <property type="term" value="F:transaminase activity"/>
    <property type="evidence" value="ECO:0007669"/>
    <property type="project" value="UniProtKB-KW"/>
</dbReference>
<dbReference type="AlphaFoldDB" id="E7CA69"/>
<organism evidence="6">
    <name type="scientific">uncultured SAR11 cluster alpha proteobacterium H17925_48B19</name>
    <dbReference type="NCBI Taxonomy" id="715039"/>
    <lineage>
        <taxon>Bacteria</taxon>
        <taxon>Pseudomonadati</taxon>
        <taxon>Pseudomonadota</taxon>
        <taxon>Alphaproteobacteria</taxon>
        <taxon>Candidatus Pelagibacterales</taxon>
        <taxon>environmental samples</taxon>
    </lineage>
</organism>
<dbReference type="SUPFAM" id="SSF56266">
    <property type="entry name" value="DmpA/ArgJ-like"/>
    <property type="match status" value="1"/>
</dbReference>
<dbReference type="GO" id="GO:0004042">
    <property type="term" value="F:L-glutamate N-acetyltransferase activity"/>
    <property type="evidence" value="ECO:0007669"/>
    <property type="project" value="TreeGrafter"/>
</dbReference>
<evidence type="ECO:0000256" key="3">
    <source>
        <dbReference type="ARBA" id="ARBA00022679"/>
    </source>
</evidence>
<reference evidence="6" key="1">
    <citation type="submission" date="2010-01" db="EMBL/GenBank/DDBJ databases">
        <title>Genome fragments of uncultured bacteria from the North Pacific Subtropical Gyre.</title>
        <authorList>
            <person name="Pham V.D."/>
            <person name="DeLong E.F."/>
        </authorList>
    </citation>
    <scope>NUCLEOTIDE SEQUENCE</scope>
</reference>
<evidence type="ECO:0000313" key="6">
    <source>
        <dbReference type="EMBL" id="ADH43053.1"/>
    </source>
</evidence>
<proteinExistence type="inferred from homology"/>
<keyword evidence="5" id="KW-0012">Acyltransferase</keyword>
<dbReference type="InterPro" id="IPR016117">
    <property type="entry name" value="ArgJ-like_dom_sf"/>
</dbReference>
<evidence type="ECO:0000256" key="1">
    <source>
        <dbReference type="ARBA" id="ARBA00006774"/>
    </source>
</evidence>
<dbReference type="GO" id="GO:0006592">
    <property type="term" value="P:ornithine biosynthetic process"/>
    <property type="evidence" value="ECO:0007669"/>
    <property type="project" value="TreeGrafter"/>
</dbReference>
<keyword evidence="3 6" id="KW-0808">Transferase</keyword>
<evidence type="ECO:0000256" key="2">
    <source>
        <dbReference type="ARBA" id="ARBA00011475"/>
    </source>
</evidence>
<dbReference type="InterPro" id="IPR002813">
    <property type="entry name" value="Arg_biosynth_ArgJ"/>
</dbReference>